<reference evidence="2 3" key="1">
    <citation type="submission" date="2023-04" db="EMBL/GenBank/DDBJ databases">
        <title>Genome of Basidiobolus ranarum AG-B5.</title>
        <authorList>
            <person name="Stajich J.E."/>
            <person name="Carter-House D."/>
            <person name="Gryganskyi A."/>
        </authorList>
    </citation>
    <scope>NUCLEOTIDE SEQUENCE [LARGE SCALE GENOMIC DNA]</scope>
    <source>
        <strain evidence="2 3">AG-B5</strain>
    </source>
</reference>
<dbReference type="Proteomes" id="UP001479436">
    <property type="component" value="Unassembled WGS sequence"/>
</dbReference>
<evidence type="ECO:0000256" key="1">
    <source>
        <dbReference type="SAM" id="MobiDB-lite"/>
    </source>
</evidence>
<evidence type="ECO:0000313" key="2">
    <source>
        <dbReference type="EMBL" id="KAK9767048.1"/>
    </source>
</evidence>
<feature type="region of interest" description="Disordered" evidence="1">
    <location>
        <begin position="28"/>
        <end position="88"/>
    </location>
</feature>
<proteinExistence type="predicted"/>
<name>A0ABR2WZV9_9FUNG</name>
<dbReference type="EMBL" id="JASJQH010000105">
    <property type="protein sequence ID" value="KAK9767048.1"/>
    <property type="molecule type" value="Genomic_DNA"/>
</dbReference>
<sequence length="88" mass="10116">MGKPKKMQVDDESVSNKEVVDRELAQLQHRTAQSGVKKGRKKQISAKAQKRKTKLLEKALTSVEKEEKRLDKQSEKSIKKQLGKKAWE</sequence>
<organism evidence="2 3">
    <name type="scientific">Basidiobolus ranarum</name>
    <dbReference type="NCBI Taxonomy" id="34480"/>
    <lineage>
        <taxon>Eukaryota</taxon>
        <taxon>Fungi</taxon>
        <taxon>Fungi incertae sedis</taxon>
        <taxon>Zoopagomycota</taxon>
        <taxon>Entomophthoromycotina</taxon>
        <taxon>Basidiobolomycetes</taxon>
        <taxon>Basidiobolales</taxon>
        <taxon>Basidiobolaceae</taxon>
        <taxon>Basidiobolus</taxon>
    </lineage>
</organism>
<keyword evidence="3" id="KW-1185">Reference proteome</keyword>
<protein>
    <submittedName>
        <fullName evidence="2">Uncharacterized protein</fullName>
    </submittedName>
</protein>
<feature type="compositionally biased region" description="Basic residues" evidence="1">
    <location>
        <begin position="79"/>
        <end position="88"/>
    </location>
</feature>
<accession>A0ABR2WZV9</accession>
<evidence type="ECO:0000313" key="3">
    <source>
        <dbReference type="Proteomes" id="UP001479436"/>
    </source>
</evidence>
<gene>
    <name evidence="2" type="ORF">K7432_003442</name>
</gene>
<feature type="compositionally biased region" description="Basic and acidic residues" evidence="1">
    <location>
        <begin position="63"/>
        <end position="78"/>
    </location>
</feature>
<comment type="caution">
    <text evidence="2">The sequence shown here is derived from an EMBL/GenBank/DDBJ whole genome shotgun (WGS) entry which is preliminary data.</text>
</comment>
<feature type="compositionally biased region" description="Basic residues" evidence="1">
    <location>
        <begin position="37"/>
        <end position="53"/>
    </location>
</feature>